<comment type="caution">
    <text evidence="2">The sequence shown here is derived from an EMBL/GenBank/DDBJ whole genome shotgun (WGS) entry which is preliminary data.</text>
</comment>
<dbReference type="EMBL" id="JANJZL010000013">
    <property type="protein sequence ID" value="MCR2045199.1"/>
    <property type="molecule type" value="Genomic_DNA"/>
</dbReference>
<dbReference type="Gene3D" id="3.20.20.150">
    <property type="entry name" value="Divalent-metal-dependent TIM barrel enzymes"/>
    <property type="match status" value="1"/>
</dbReference>
<dbReference type="GO" id="GO:0016853">
    <property type="term" value="F:isomerase activity"/>
    <property type="evidence" value="ECO:0007669"/>
    <property type="project" value="UniProtKB-KW"/>
</dbReference>
<dbReference type="PANTHER" id="PTHR12110:SF21">
    <property type="entry name" value="XYLOSE ISOMERASE-LIKE TIM BARREL DOMAIN-CONTAINING PROTEIN"/>
    <property type="match status" value="1"/>
</dbReference>
<dbReference type="AlphaFoldDB" id="A0A9X2MKC7"/>
<dbReference type="InterPro" id="IPR050312">
    <property type="entry name" value="IolE/XylAMocC-like"/>
</dbReference>
<dbReference type="Proteomes" id="UP001142078">
    <property type="component" value="Unassembled WGS sequence"/>
</dbReference>
<evidence type="ECO:0000313" key="2">
    <source>
        <dbReference type="EMBL" id="MCR2045199.1"/>
    </source>
</evidence>
<dbReference type="InterPro" id="IPR013022">
    <property type="entry name" value="Xyl_isomerase-like_TIM-brl"/>
</dbReference>
<dbReference type="SUPFAM" id="SSF51658">
    <property type="entry name" value="Xylose isomerase-like"/>
    <property type="match status" value="1"/>
</dbReference>
<organism evidence="2 3">
    <name type="scientific">Anaerosalibacter massiliensis</name>
    <dbReference type="NCBI Taxonomy" id="1347392"/>
    <lineage>
        <taxon>Bacteria</taxon>
        <taxon>Bacillati</taxon>
        <taxon>Bacillota</taxon>
        <taxon>Tissierellia</taxon>
        <taxon>Tissierellales</taxon>
        <taxon>Sporanaerobacteraceae</taxon>
        <taxon>Anaerosalibacter</taxon>
    </lineage>
</organism>
<keyword evidence="3" id="KW-1185">Reference proteome</keyword>
<dbReference type="OrthoDB" id="9801960at2"/>
<proteinExistence type="predicted"/>
<dbReference type="InterPro" id="IPR036237">
    <property type="entry name" value="Xyl_isomerase-like_sf"/>
</dbReference>
<reference evidence="2" key="1">
    <citation type="submission" date="2022-07" db="EMBL/GenBank/DDBJ databases">
        <title>Enhanced cultured diversity of the mouse gut microbiota enables custom-made synthetic communities.</title>
        <authorList>
            <person name="Afrizal A."/>
        </authorList>
    </citation>
    <scope>NUCLEOTIDE SEQUENCE</scope>
    <source>
        <strain evidence="2">DSM 29482</strain>
    </source>
</reference>
<dbReference type="PANTHER" id="PTHR12110">
    <property type="entry name" value="HYDROXYPYRUVATE ISOMERASE"/>
    <property type="match status" value="1"/>
</dbReference>
<protein>
    <submittedName>
        <fullName evidence="2">Sugar phosphate isomerase/epimerase</fullName>
    </submittedName>
</protein>
<feature type="domain" description="Xylose isomerase-like TIM barrel" evidence="1">
    <location>
        <begin position="44"/>
        <end position="239"/>
    </location>
</feature>
<gene>
    <name evidence="2" type="ORF">NSA23_13900</name>
</gene>
<keyword evidence="2" id="KW-0413">Isomerase</keyword>
<sequence>MNYKIVKCINNPKDFSKKLFEDLGIGIEIQDFASPNLLDNGWENRLMEYKDLTKNFKGVISLHGSFLDLNPSSPDNKIREITWDRYIHSLNIAKKLEAKYIVFHSQINPWLKDPEIKIIKDKRAGIFWRKVINNYDIKILIENVFEDDPKELANLIDEIDHPNIKICLDIGHANLSKETQIKDWFDILGDRIEYIHLHWNNEVYDEHNMPTNFNLKYFNKLLKEYEISPIIALEYEVEDVAREVDRVREFSNKN</sequence>
<accession>A0A9X2MKC7</accession>
<evidence type="ECO:0000313" key="3">
    <source>
        <dbReference type="Proteomes" id="UP001142078"/>
    </source>
</evidence>
<name>A0A9X2MKC7_9FIRM</name>
<evidence type="ECO:0000259" key="1">
    <source>
        <dbReference type="Pfam" id="PF01261"/>
    </source>
</evidence>
<dbReference type="RefSeq" id="WP_042683191.1">
    <property type="nucleotide sequence ID" value="NZ_CABKTM010000074.1"/>
</dbReference>
<dbReference type="Pfam" id="PF01261">
    <property type="entry name" value="AP_endonuc_2"/>
    <property type="match status" value="1"/>
</dbReference>